<proteinExistence type="predicted"/>
<protein>
    <submittedName>
        <fullName evidence="2">Uncharacterized protein</fullName>
    </submittedName>
</protein>
<feature type="compositionally biased region" description="Basic residues" evidence="1">
    <location>
        <begin position="1"/>
        <end position="11"/>
    </location>
</feature>
<reference evidence="2 3" key="1">
    <citation type="journal article" date="2023" name="Life. Sci Alliance">
        <title>Evolutionary insights into 3D genome organization and epigenetic landscape of Vigna mungo.</title>
        <authorList>
            <person name="Junaid A."/>
            <person name="Singh B."/>
            <person name="Bhatia S."/>
        </authorList>
    </citation>
    <scope>NUCLEOTIDE SEQUENCE [LARGE SCALE GENOMIC DNA]</scope>
    <source>
        <strain evidence="2">Urdbean</strain>
    </source>
</reference>
<evidence type="ECO:0000256" key="1">
    <source>
        <dbReference type="SAM" id="MobiDB-lite"/>
    </source>
</evidence>
<evidence type="ECO:0000313" key="3">
    <source>
        <dbReference type="Proteomes" id="UP001374535"/>
    </source>
</evidence>
<keyword evidence="3" id="KW-1185">Reference proteome</keyword>
<sequence>MPPINQRKKGSPIKGFRNPRSTREVRKITPASSCSGEVRKSALEFPAQCKNQVLNKSSPFPLGPPTFNFVSENFLHRKKFQRELLAFSSQSREQLQRELLESTERNEDLKRIENRLPKYILRKLVSVVLRNSLFILGVAKEVIGRDSSFVKHSEEQIASCSCDSTHMEQPLANALFVAAPPSLLEIMGLKLELSKQVTRPDLTWPTTAKLTEVKIGNKDEGHRLKKSKKIKEKKSLGTARRIRCRAGNRRAVDPYRRAVVRFKVHRRAAKCDVGRWSAGLGPIFLLRFSPINSPRRAVRPTLHSLERISWMLRLLFVFSRLLGEARDRKPVISNRPFPPRDRVKGRPRKPFESHGKNDNGFYHFYYLIRFGTLVNLLTVGRVDPRISRVPSQIQEFLAPLLDVARLGKQQIKDFKSSFD</sequence>
<gene>
    <name evidence="2" type="ORF">V8G54_036694</name>
</gene>
<evidence type="ECO:0000313" key="2">
    <source>
        <dbReference type="EMBL" id="WVY91180.1"/>
    </source>
</evidence>
<dbReference type="AlphaFoldDB" id="A0AAQ3RGU9"/>
<feature type="region of interest" description="Disordered" evidence="1">
    <location>
        <begin position="1"/>
        <end position="31"/>
    </location>
</feature>
<feature type="region of interest" description="Disordered" evidence="1">
    <location>
        <begin position="332"/>
        <end position="354"/>
    </location>
</feature>
<organism evidence="2 3">
    <name type="scientific">Vigna mungo</name>
    <name type="common">Black gram</name>
    <name type="synonym">Phaseolus mungo</name>
    <dbReference type="NCBI Taxonomy" id="3915"/>
    <lineage>
        <taxon>Eukaryota</taxon>
        <taxon>Viridiplantae</taxon>
        <taxon>Streptophyta</taxon>
        <taxon>Embryophyta</taxon>
        <taxon>Tracheophyta</taxon>
        <taxon>Spermatophyta</taxon>
        <taxon>Magnoliopsida</taxon>
        <taxon>eudicotyledons</taxon>
        <taxon>Gunneridae</taxon>
        <taxon>Pentapetalae</taxon>
        <taxon>rosids</taxon>
        <taxon>fabids</taxon>
        <taxon>Fabales</taxon>
        <taxon>Fabaceae</taxon>
        <taxon>Papilionoideae</taxon>
        <taxon>50 kb inversion clade</taxon>
        <taxon>NPAAA clade</taxon>
        <taxon>indigoferoid/millettioid clade</taxon>
        <taxon>Phaseoleae</taxon>
        <taxon>Vigna</taxon>
    </lineage>
</organism>
<dbReference type="Proteomes" id="UP001374535">
    <property type="component" value="Chromosome 11"/>
</dbReference>
<feature type="compositionally biased region" description="Basic and acidic residues" evidence="1">
    <location>
        <begin position="338"/>
        <end position="354"/>
    </location>
</feature>
<dbReference type="EMBL" id="CP144690">
    <property type="protein sequence ID" value="WVY91180.1"/>
    <property type="molecule type" value="Genomic_DNA"/>
</dbReference>
<name>A0AAQ3RGU9_VIGMU</name>
<accession>A0AAQ3RGU9</accession>